<dbReference type="Gene3D" id="2.40.50.140">
    <property type="entry name" value="Nucleic acid-binding proteins"/>
    <property type="match status" value="1"/>
</dbReference>
<dbReference type="InterPro" id="IPR001208">
    <property type="entry name" value="MCM_dom"/>
</dbReference>
<proteinExistence type="inferred from homology"/>
<sequence>MQDHSFNNISKHDLHNAIRKIVRSDNLSDLTAGGVRKKLSEHFNTPKEYMDTRAQEVSSLINEVLREIAITSDQSHDHNANTDQTEDELLRKMVDTDKFPDVHSKHSKTPLKVNTSVKYSSPTKHDNSTMKYEMNHDEKINYIELKSESPVKREYEENVQSDITTESLEPPRRVSKLQRDLMTKDFFLNNAKSIEIKLQESDPIFALPRLNCNGKIKLKVGDQEVYCQADRRDDNLDTDEDVYDQEEYDRDDYFVAEGIRDKDEEQAELEGEDLYEDETGFVVGQRDLEREMQGFAKLGIENVDEYEQDMLDDAVYELDPKDRRAAERRMRFRDRARTRGTEGDRAMHKQLWRKILDMADEEFEDNLFARISERVTKRRTDFATAEAEAPDISRLESAKAVLHSNPNEVTFDEKYQQAIDSCFRYFLYRFKLSDDAPNYYYKSKISTMIREDKTVLRVAAQHLLQFHCENVITWLEFRPSDVLPVLHDCLTFEVSKLKEELYKKRYCKVAITDWPFTTQLGLLRSSELNTLIRVSGIVIRRGSVLPRLRVLYLKCNSCDNTLSELPIYFSDTIKPVFPKRCPYCRSPGFTVDRINTEYTDYQKLTIQEPPSSVPAGRTPRQKIVILTGDFVDSVKPGDLVDVLGTYKTRYDLGLNIKHGFPILHTELEANNIERQEDSLSFELTEEDISEIKRLSRDPCIRERLIASVAPTLWGHKTAKASVLCALFGGVPKGILSTLNSANTGSGAGGHRIRGDINVLLVGDPGLGKSQLLQYVHKTANRSVLTTGKGASAVGLTAGVRKDPITGEWCLEGGALVLADEGFCVIDEFDKMTDKDRVSIHEAMEQQSISISKAGIVTSLRARCSVIAAANPKFGRYEPALTFKENVDFSDPILSRFDLIVVLRDIPNIEEDLLLSEYVVTNHQLLHPRLDNVEDYENVLKRLQNTLLSSNIVEPISTDLFKKYVYYARKNIKPMIGQEYYSQIEGKLSGVYSRIRQRTFGGGYPLTLRHIESIIRISEANAKMRLSNVITSEDVDVAIAMLLESYISSQKYSVATRLSMEFTRYRALFTGNDELLTQLLKGSLQHQLQVQLRKQYVNQMHHTDGTDVDMENMENIVGMESNISVMLFMKICNRYKFGEYQVNRWMHSSQFKKHFKLYHDHNGNQLITSTLT</sequence>
<dbReference type="GO" id="GO:0042555">
    <property type="term" value="C:MCM complex"/>
    <property type="evidence" value="ECO:0007669"/>
    <property type="project" value="InterPro"/>
</dbReference>
<dbReference type="InterPro" id="IPR008045">
    <property type="entry name" value="MCM2"/>
</dbReference>
<dbReference type="GO" id="GO:0003697">
    <property type="term" value="F:single-stranded DNA binding"/>
    <property type="evidence" value="ECO:0007669"/>
    <property type="project" value="TreeGrafter"/>
</dbReference>
<name>A0A3B0MLD8_THEAN</name>
<evidence type="ECO:0000256" key="5">
    <source>
        <dbReference type="ARBA" id="ARBA00022741"/>
    </source>
</evidence>
<dbReference type="InterPro" id="IPR012340">
    <property type="entry name" value="NA-bd_OB-fold"/>
</dbReference>
<dbReference type="Gene3D" id="3.30.1640.10">
    <property type="entry name" value="mini-chromosome maintenance (MCM) complex, chain A, domain 1"/>
    <property type="match status" value="1"/>
</dbReference>
<keyword evidence="6" id="KW-0378">Hydrolase</keyword>
<reference evidence="13" key="1">
    <citation type="submission" date="2018-07" db="EMBL/GenBank/DDBJ databases">
        <authorList>
            <person name="Quirk P.G."/>
            <person name="Krulwich T.A."/>
        </authorList>
    </citation>
    <scope>NUCLEOTIDE SEQUENCE</scope>
    <source>
        <strain evidence="13">Anand</strain>
    </source>
</reference>
<dbReference type="GO" id="GO:0005634">
    <property type="term" value="C:nucleus"/>
    <property type="evidence" value="ECO:0007669"/>
    <property type="project" value="InterPro"/>
</dbReference>
<keyword evidence="7" id="KW-0347">Helicase</keyword>
<dbReference type="PRINTS" id="PR01658">
    <property type="entry name" value="MCMPROTEIN2"/>
</dbReference>
<feature type="domain" description="DEK-C" evidence="12">
    <location>
        <begin position="8"/>
        <end position="66"/>
    </location>
</feature>
<dbReference type="PANTHER" id="PTHR11630:SF44">
    <property type="entry name" value="DNA REPLICATION LICENSING FACTOR MCM2"/>
    <property type="match status" value="1"/>
</dbReference>
<dbReference type="InterPro" id="IPR033762">
    <property type="entry name" value="MCM_OB"/>
</dbReference>
<dbReference type="Pfam" id="PF14551">
    <property type="entry name" value="MCM_N"/>
    <property type="match status" value="1"/>
</dbReference>
<dbReference type="GO" id="GO:0017116">
    <property type="term" value="F:single-stranded DNA helicase activity"/>
    <property type="evidence" value="ECO:0007669"/>
    <property type="project" value="TreeGrafter"/>
</dbReference>
<dbReference type="FunFam" id="3.40.50.300:FF:001141">
    <property type="entry name" value="DNA helicase"/>
    <property type="match status" value="1"/>
</dbReference>
<dbReference type="InterPro" id="IPR031327">
    <property type="entry name" value="MCM"/>
</dbReference>
<dbReference type="Pfam" id="PF08766">
    <property type="entry name" value="DEK_C"/>
    <property type="match status" value="1"/>
</dbReference>
<dbReference type="InterPro" id="IPR027925">
    <property type="entry name" value="MCM_N"/>
</dbReference>
<dbReference type="AlphaFoldDB" id="A0A3B0MLD8"/>
<keyword evidence="8" id="KW-0067">ATP-binding</keyword>
<evidence type="ECO:0000256" key="3">
    <source>
        <dbReference type="ARBA" id="ARBA00018925"/>
    </source>
</evidence>
<dbReference type="PROSITE" id="PS50051">
    <property type="entry name" value="MCM_2"/>
    <property type="match status" value="1"/>
</dbReference>
<dbReference type="GO" id="GO:0000727">
    <property type="term" value="P:double-strand break repair via break-induced replication"/>
    <property type="evidence" value="ECO:0007669"/>
    <property type="project" value="TreeGrafter"/>
</dbReference>
<dbReference type="GO" id="GO:0043138">
    <property type="term" value="F:3'-5' DNA helicase activity"/>
    <property type="evidence" value="ECO:0007669"/>
    <property type="project" value="TreeGrafter"/>
</dbReference>
<dbReference type="Pfam" id="PF17207">
    <property type="entry name" value="MCM_OB"/>
    <property type="match status" value="1"/>
</dbReference>
<keyword evidence="10" id="KW-0131">Cell cycle</keyword>
<dbReference type="PANTHER" id="PTHR11630">
    <property type="entry name" value="DNA REPLICATION LICENSING FACTOR MCM FAMILY MEMBER"/>
    <property type="match status" value="1"/>
</dbReference>
<dbReference type="SUPFAM" id="SSF52540">
    <property type="entry name" value="P-loop containing nucleoside triphosphate hydrolases"/>
    <property type="match status" value="1"/>
</dbReference>
<feature type="domain" description="MCM C-terminal AAA(+) ATPase" evidence="11">
    <location>
        <begin position="700"/>
        <end position="918"/>
    </location>
</feature>
<evidence type="ECO:0000256" key="1">
    <source>
        <dbReference type="ARBA" id="ARBA00008010"/>
    </source>
</evidence>
<dbReference type="VEuPathDB" id="PiroplasmaDB:TA13680"/>
<gene>
    <name evidence="13" type="ORF">TAT_000163500</name>
    <name evidence="14" type="ORF">TAV_000163700</name>
</gene>
<dbReference type="VEuPathDB" id="PiroplasmaDB:TA13685"/>
<dbReference type="Gene3D" id="2.20.28.10">
    <property type="match status" value="1"/>
</dbReference>
<evidence type="ECO:0000256" key="10">
    <source>
        <dbReference type="ARBA" id="ARBA00023306"/>
    </source>
</evidence>
<dbReference type="InterPro" id="IPR027417">
    <property type="entry name" value="P-loop_NTPase"/>
</dbReference>
<keyword evidence="4" id="KW-0235">DNA replication</keyword>
<dbReference type="PROSITE" id="PS51998">
    <property type="entry name" value="DEK_C"/>
    <property type="match status" value="1"/>
</dbReference>
<dbReference type="EMBL" id="UIVS01000002">
    <property type="protein sequence ID" value="SVP91531.1"/>
    <property type="molecule type" value="Genomic_DNA"/>
</dbReference>
<evidence type="ECO:0000313" key="14">
    <source>
        <dbReference type="EMBL" id="SVP91531.1"/>
    </source>
</evidence>
<dbReference type="EMBL" id="UIVT01000002">
    <property type="protein sequence ID" value="SVP90923.1"/>
    <property type="molecule type" value="Genomic_DNA"/>
</dbReference>
<dbReference type="SMART" id="SM00350">
    <property type="entry name" value="MCM"/>
    <property type="match status" value="1"/>
</dbReference>
<evidence type="ECO:0000256" key="8">
    <source>
        <dbReference type="ARBA" id="ARBA00022840"/>
    </source>
</evidence>
<organism evidence="13">
    <name type="scientific">Theileria annulata</name>
    <dbReference type="NCBI Taxonomy" id="5874"/>
    <lineage>
        <taxon>Eukaryota</taxon>
        <taxon>Sar</taxon>
        <taxon>Alveolata</taxon>
        <taxon>Apicomplexa</taxon>
        <taxon>Aconoidasida</taxon>
        <taxon>Piroplasmida</taxon>
        <taxon>Theileriidae</taxon>
        <taxon>Theileria</taxon>
    </lineage>
</organism>
<evidence type="ECO:0000256" key="6">
    <source>
        <dbReference type="ARBA" id="ARBA00022801"/>
    </source>
</evidence>
<dbReference type="SUPFAM" id="SSF50249">
    <property type="entry name" value="Nucleic acid-binding proteins"/>
    <property type="match status" value="1"/>
</dbReference>
<dbReference type="PRINTS" id="PR01657">
    <property type="entry name" value="MCMFAMILY"/>
</dbReference>
<evidence type="ECO:0000313" key="13">
    <source>
        <dbReference type="EMBL" id="SVP90923.1"/>
    </source>
</evidence>
<dbReference type="Gene3D" id="3.40.50.300">
    <property type="entry name" value="P-loop containing nucleotide triphosphate hydrolases"/>
    <property type="match status" value="1"/>
</dbReference>
<evidence type="ECO:0000259" key="12">
    <source>
        <dbReference type="PROSITE" id="PS51998"/>
    </source>
</evidence>
<dbReference type="GO" id="GO:0016787">
    <property type="term" value="F:hydrolase activity"/>
    <property type="evidence" value="ECO:0007669"/>
    <property type="project" value="UniProtKB-KW"/>
</dbReference>
<dbReference type="EC" id="3.6.4.12" evidence="2"/>
<evidence type="ECO:0000256" key="7">
    <source>
        <dbReference type="ARBA" id="ARBA00022806"/>
    </source>
</evidence>
<dbReference type="SMART" id="SM00382">
    <property type="entry name" value="AAA"/>
    <property type="match status" value="1"/>
</dbReference>
<accession>A0A3B0MLD8</accession>
<dbReference type="Pfam" id="PF17855">
    <property type="entry name" value="MCM_lid"/>
    <property type="match status" value="1"/>
</dbReference>
<dbReference type="InterPro" id="IPR041562">
    <property type="entry name" value="MCM_lid"/>
</dbReference>
<dbReference type="InterPro" id="IPR003593">
    <property type="entry name" value="AAA+_ATPase"/>
</dbReference>
<evidence type="ECO:0000256" key="9">
    <source>
        <dbReference type="ARBA" id="ARBA00023125"/>
    </source>
</evidence>
<dbReference type="GO" id="GO:0005524">
    <property type="term" value="F:ATP binding"/>
    <property type="evidence" value="ECO:0007669"/>
    <property type="project" value="UniProtKB-KW"/>
</dbReference>
<dbReference type="Pfam" id="PF00493">
    <property type="entry name" value="MCM"/>
    <property type="match status" value="1"/>
</dbReference>
<dbReference type="InterPro" id="IPR014876">
    <property type="entry name" value="DEK_C"/>
</dbReference>
<keyword evidence="9" id="KW-0238">DNA-binding</keyword>
<keyword evidence="5" id="KW-0547">Nucleotide-binding</keyword>
<comment type="similarity">
    <text evidence="1">Belongs to the MCM family.</text>
</comment>
<protein>
    <recommendedName>
        <fullName evidence="3">DNA replication licensing factor MCM2</fullName>
        <ecNumber evidence="2">3.6.4.12</ecNumber>
    </recommendedName>
</protein>
<evidence type="ECO:0000256" key="4">
    <source>
        <dbReference type="ARBA" id="ARBA00022705"/>
    </source>
</evidence>
<evidence type="ECO:0000256" key="2">
    <source>
        <dbReference type="ARBA" id="ARBA00012551"/>
    </source>
</evidence>
<evidence type="ECO:0000259" key="11">
    <source>
        <dbReference type="PROSITE" id="PS50051"/>
    </source>
</evidence>
<dbReference type="GO" id="GO:1902975">
    <property type="term" value="P:mitotic DNA replication initiation"/>
    <property type="evidence" value="ECO:0007669"/>
    <property type="project" value="TreeGrafter"/>
</dbReference>